<evidence type="ECO:0000256" key="4">
    <source>
        <dbReference type="ARBA" id="ARBA00023125"/>
    </source>
</evidence>
<evidence type="ECO:0000256" key="5">
    <source>
        <dbReference type="ARBA" id="ARBA00023172"/>
    </source>
</evidence>
<dbReference type="EMBL" id="QSUZ01000012">
    <property type="protein sequence ID" value="RGN87254.1"/>
    <property type="molecule type" value="Genomic_DNA"/>
</dbReference>
<dbReference type="Pfam" id="PF00589">
    <property type="entry name" value="Phage_integrase"/>
    <property type="match status" value="1"/>
</dbReference>
<reference evidence="13 14" key="1">
    <citation type="submission" date="2018-08" db="EMBL/GenBank/DDBJ databases">
        <title>A genome reference for cultivated species of the human gut microbiota.</title>
        <authorList>
            <person name="Zou Y."/>
            <person name="Xue W."/>
            <person name="Luo G."/>
        </authorList>
    </citation>
    <scope>NUCLEOTIDE SEQUENCE [LARGE SCALE GENOMIC DNA]</scope>
    <source>
        <strain evidence="10 16">AF21-24</strain>
        <strain evidence="9 15">AF29-2BH</strain>
        <strain evidence="11 17">AM29-25AC</strain>
        <strain evidence="8 13">OM03-6</strain>
        <strain evidence="7 14">OM06-11AA</strain>
    </source>
</reference>
<dbReference type="SUPFAM" id="SSF56349">
    <property type="entry name" value="DNA breaking-rejoining enzymes"/>
    <property type="match status" value="1"/>
</dbReference>
<dbReference type="GO" id="GO:0015074">
    <property type="term" value="P:DNA integration"/>
    <property type="evidence" value="ECO:0007669"/>
    <property type="project" value="UniProtKB-KW"/>
</dbReference>
<feature type="domain" description="Tyr recombinase" evidence="6">
    <location>
        <begin position="196"/>
        <end position="389"/>
    </location>
</feature>
<evidence type="ECO:0000256" key="3">
    <source>
        <dbReference type="ARBA" id="ARBA00022908"/>
    </source>
</evidence>
<evidence type="ECO:0000256" key="1">
    <source>
        <dbReference type="ARBA" id="ARBA00003283"/>
    </source>
</evidence>
<dbReference type="PANTHER" id="PTHR30349:SF64">
    <property type="entry name" value="PROPHAGE INTEGRASE INTD-RELATED"/>
    <property type="match status" value="1"/>
</dbReference>
<evidence type="ECO:0000313" key="14">
    <source>
        <dbReference type="Proteomes" id="UP000261222"/>
    </source>
</evidence>
<evidence type="ECO:0000313" key="18">
    <source>
        <dbReference type="Proteomes" id="UP000293506"/>
    </source>
</evidence>
<protein>
    <submittedName>
        <fullName evidence="7">Site-specific integrase</fullName>
    </submittedName>
</protein>
<dbReference type="InterPro" id="IPR013762">
    <property type="entry name" value="Integrase-like_cat_sf"/>
</dbReference>
<dbReference type="Proteomes" id="UP000283585">
    <property type="component" value="Unassembled WGS sequence"/>
</dbReference>
<evidence type="ECO:0000313" key="8">
    <source>
        <dbReference type="EMBL" id="RGN87254.1"/>
    </source>
</evidence>
<evidence type="ECO:0000256" key="2">
    <source>
        <dbReference type="ARBA" id="ARBA00008857"/>
    </source>
</evidence>
<evidence type="ECO:0000313" key="16">
    <source>
        <dbReference type="Proteomes" id="UP000284242"/>
    </source>
</evidence>
<dbReference type="Pfam" id="PF14659">
    <property type="entry name" value="Phage_int_SAM_3"/>
    <property type="match status" value="1"/>
</dbReference>
<dbReference type="InterPro" id="IPR010998">
    <property type="entry name" value="Integrase_recombinase_N"/>
</dbReference>
<dbReference type="EMBL" id="RCXQ01000013">
    <property type="protein sequence ID" value="RYT64942.1"/>
    <property type="molecule type" value="Genomic_DNA"/>
</dbReference>
<keyword evidence="5" id="KW-0233">DNA recombination</keyword>
<gene>
    <name evidence="11" type="ORF">DW767_09340</name>
    <name evidence="10" type="ORF">DWX77_12260</name>
    <name evidence="9" type="ORF">DWZ12_04540</name>
    <name evidence="8" type="ORF">DXB38_10260</name>
    <name evidence="7" type="ORF">DXB81_11910</name>
    <name evidence="12" type="ORF">EAI82_12960</name>
</gene>
<dbReference type="InterPro" id="IPR002104">
    <property type="entry name" value="Integrase_catalytic"/>
</dbReference>
<dbReference type="EMBL" id="QSJW01000005">
    <property type="protein sequence ID" value="RHE12542.1"/>
    <property type="molecule type" value="Genomic_DNA"/>
</dbReference>
<comment type="caution">
    <text evidence="7">The sequence shown here is derived from an EMBL/GenBank/DDBJ whole genome shotgun (WGS) entry which is preliminary data.</text>
</comment>
<evidence type="ECO:0000313" key="7">
    <source>
        <dbReference type="EMBL" id="RGN03844.1"/>
    </source>
</evidence>
<evidence type="ECO:0000313" key="9">
    <source>
        <dbReference type="EMBL" id="RGQ06461.1"/>
    </source>
</evidence>
<sequence length="398" mass="46342">MSNYNIISRQNYGLVKGAQIMPRKGENIYKRKDGRWEGRFRKYRDANGKIKYGYVYARSYTEVKIKLNKIKQEITIPAESGTADIIVRTFSEVVKEWITYKTPLLKESSVAKYTNIINLHLLPFFHEQTMQSISVQRLEEFYKKLLLKVTPKGTLLAPKTTLDILSVMKSILVYANTKKYLQYLPPLRFECRPLVKKLVILSERNQKILSSYLCLHLTYRNLGILICMYTGIRLGEICALTWEDISLTEGSIYIDKTIQRVQKEHNGKKTMLIIATPKTPSSIRTIPIPNQLLQIIKSSELPQKGYLLTGSTEKYIEPRTYQYHFKKLLQRCKIPETNFHALRHTFATRCVELGFDIKTLSEILGHSSINITLNRYVHPSFDLKKQNMNKMNELISFR</sequence>
<dbReference type="Proteomes" id="UP000261222">
    <property type="component" value="Unassembled WGS sequence"/>
</dbReference>
<evidence type="ECO:0000259" key="6">
    <source>
        <dbReference type="PROSITE" id="PS51898"/>
    </source>
</evidence>
<dbReference type="Proteomes" id="UP000293506">
    <property type="component" value="Unassembled WGS sequence"/>
</dbReference>
<dbReference type="GO" id="GO:0006310">
    <property type="term" value="P:DNA recombination"/>
    <property type="evidence" value="ECO:0007669"/>
    <property type="project" value="UniProtKB-KW"/>
</dbReference>
<dbReference type="Gene3D" id="1.10.150.130">
    <property type="match status" value="1"/>
</dbReference>
<reference evidence="12 18" key="2">
    <citation type="journal article" date="2019" name="Science, e1252229">
        <title>Invertible promoters mediate bacterial phase variation, antibiotic resistance, and host adaptation in the gut.</title>
        <authorList>
            <person name="Jiang X."/>
            <person name="Hall A.B."/>
            <person name="Arthur T.D."/>
            <person name="Plichta D.R."/>
            <person name="Covington C.T."/>
            <person name="Poyet M."/>
            <person name="Crothers J."/>
            <person name="Moses P.L."/>
            <person name="Tolonen A.C."/>
            <person name="Vlamakis H."/>
            <person name="Alm E.J."/>
            <person name="Xavier R.J."/>
        </authorList>
    </citation>
    <scope>NUCLEOTIDE SEQUENCE [LARGE SCALE GENOMIC DNA]</scope>
    <source>
        <strain evidence="12">Af_0058</strain>
        <strain evidence="18">af_0058</strain>
    </source>
</reference>
<dbReference type="InterPro" id="IPR011010">
    <property type="entry name" value="DNA_brk_join_enz"/>
</dbReference>
<dbReference type="InterPro" id="IPR050090">
    <property type="entry name" value="Tyrosine_recombinase_XerCD"/>
</dbReference>
<comment type="similarity">
    <text evidence="2">Belongs to the 'phage' integrase family.</text>
</comment>
<dbReference type="EMBL" id="QSUB01000005">
    <property type="protein sequence ID" value="RGN03844.1"/>
    <property type="molecule type" value="Genomic_DNA"/>
</dbReference>
<dbReference type="PANTHER" id="PTHR30349">
    <property type="entry name" value="PHAGE INTEGRASE-RELATED"/>
    <property type="match status" value="1"/>
</dbReference>
<dbReference type="EMBL" id="QRVV01000041">
    <property type="protein sequence ID" value="RGS71254.1"/>
    <property type="molecule type" value="Genomic_DNA"/>
</dbReference>
<proteinExistence type="inferred from homology"/>
<dbReference type="EMBL" id="QRSS01000004">
    <property type="protein sequence ID" value="RGQ06461.1"/>
    <property type="molecule type" value="Genomic_DNA"/>
</dbReference>
<dbReference type="Proteomes" id="UP000284644">
    <property type="component" value="Unassembled WGS sequence"/>
</dbReference>
<evidence type="ECO:0000313" key="12">
    <source>
        <dbReference type="EMBL" id="RYT64942.1"/>
    </source>
</evidence>
<evidence type="ECO:0000313" key="17">
    <source>
        <dbReference type="Proteomes" id="UP000284644"/>
    </source>
</evidence>
<keyword evidence="4" id="KW-0238">DNA-binding</keyword>
<accession>A0A396G2F3</accession>
<comment type="function">
    <text evidence="1">Site-specific tyrosine recombinase, which acts by catalyzing the cutting and rejoining of the recombining DNA molecules.</text>
</comment>
<organism evidence="7 14">
    <name type="scientific">Blautia obeum</name>
    <dbReference type="NCBI Taxonomy" id="40520"/>
    <lineage>
        <taxon>Bacteria</taxon>
        <taxon>Bacillati</taxon>
        <taxon>Bacillota</taxon>
        <taxon>Clostridia</taxon>
        <taxon>Lachnospirales</taxon>
        <taxon>Lachnospiraceae</taxon>
        <taxon>Blautia</taxon>
    </lineage>
</organism>
<keyword evidence="3" id="KW-0229">DNA integration</keyword>
<dbReference type="GO" id="GO:0003677">
    <property type="term" value="F:DNA binding"/>
    <property type="evidence" value="ECO:0007669"/>
    <property type="project" value="UniProtKB-KW"/>
</dbReference>
<dbReference type="Proteomes" id="UP000261105">
    <property type="component" value="Unassembled WGS sequence"/>
</dbReference>
<dbReference type="InterPro" id="IPR004107">
    <property type="entry name" value="Integrase_SAM-like_N"/>
</dbReference>
<dbReference type="Gene3D" id="1.10.443.10">
    <property type="entry name" value="Intergrase catalytic core"/>
    <property type="match status" value="1"/>
</dbReference>
<evidence type="ECO:0000313" key="15">
    <source>
        <dbReference type="Proteomes" id="UP000283585"/>
    </source>
</evidence>
<dbReference type="AlphaFoldDB" id="A0A396G2F3"/>
<dbReference type="CDD" id="cd01189">
    <property type="entry name" value="INT_ICEBs1_C_like"/>
    <property type="match status" value="1"/>
</dbReference>
<dbReference type="PROSITE" id="PS51898">
    <property type="entry name" value="TYR_RECOMBINASE"/>
    <property type="match status" value="1"/>
</dbReference>
<dbReference type="Proteomes" id="UP000284242">
    <property type="component" value="Unassembled WGS sequence"/>
</dbReference>
<evidence type="ECO:0000313" key="13">
    <source>
        <dbReference type="Proteomes" id="UP000261105"/>
    </source>
</evidence>
<evidence type="ECO:0000313" key="11">
    <source>
        <dbReference type="EMBL" id="RHE12542.1"/>
    </source>
</evidence>
<evidence type="ECO:0000313" key="10">
    <source>
        <dbReference type="EMBL" id="RGS71254.1"/>
    </source>
</evidence>
<name>A0A396G2F3_9FIRM</name>